<evidence type="ECO:0000259" key="7">
    <source>
        <dbReference type="PROSITE" id="PS50089"/>
    </source>
</evidence>
<evidence type="ECO:0000313" key="9">
    <source>
        <dbReference type="Proteomes" id="UP000663870"/>
    </source>
</evidence>
<dbReference type="InterPro" id="IPR042496">
    <property type="entry name" value="CGRF1"/>
</dbReference>
<dbReference type="CDD" id="cd04496">
    <property type="entry name" value="SSB_OBF"/>
    <property type="match status" value="1"/>
</dbReference>
<organism evidence="8 9">
    <name type="scientific">Rotaria sordida</name>
    <dbReference type="NCBI Taxonomy" id="392033"/>
    <lineage>
        <taxon>Eukaryota</taxon>
        <taxon>Metazoa</taxon>
        <taxon>Spiralia</taxon>
        <taxon>Gnathifera</taxon>
        <taxon>Rotifera</taxon>
        <taxon>Eurotatoria</taxon>
        <taxon>Bdelloidea</taxon>
        <taxon>Philodinida</taxon>
        <taxon>Philodinidae</taxon>
        <taxon>Rotaria</taxon>
    </lineage>
</organism>
<evidence type="ECO:0000256" key="6">
    <source>
        <dbReference type="SAM" id="MobiDB-lite"/>
    </source>
</evidence>
<dbReference type="PANTHER" id="PTHR15379:SF2">
    <property type="entry name" value="CELL GROWTH REGULATOR WITH RING FINGER DOMAIN PROTEIN 1"/>
    <property type="match status" value="1"/>
</dbReference>
<dbReference type="PANTHER" id="PTHR15379">
    <property type="entry name" value="CELL GROWTH REGULATOR WITH RING FINGER DOMAIN PROTEIN 1"/>
    <property type="match status" value="1"/>
</dbReference>
<proteinExistence type="predicted"/>
<dbReference type="InterPro" id="IPR013083">
    <property type="entry name" value="Znf_RING/FYVE/PHD"/>
</dbReference>
<evidence type="ECO:0000256" key="4">
    <source>
        <dbReference type="PROSITE-ProRule" id="PRU00175"/>
    </source>
</evidence>
<dbReference type="InterPro" id="IPR001841">
    <property type="entry name" value="Znf_RING"/>
</dbReference>
<keyword evidence="1 4" id="KW-0479">Metal-binding</keyword>
<name>A0A815F2Z5_9BILA</name>
<dbReference type="PROSITE" id="PS50089">
    <property type="entry name" value="ZF_RING_2"/>
    <property type="match status" value="1"/>
</dbReference>
<dbReference type="GO" id="GO:0008270">
    <property type="term" value="F:zinc ion binding"/>
    <property type="evidence" value="ECO:0007669"/>
    <property type="project" value="UniProtKB-KW"/>
</dbReference>
<dbReference type="Pfam" id="PF13920">
    <property type="entry name" value="zf-C3HC4_3"/>
    <property type="match status" value="1"/>
</dbReference>
<keyword evidence="9" id="KW-1185">Reference proteome</keyword>
<dbReference type="GO" id="GO:0003697">
    <property type="term" value="F:single-stranded DNA binding"/>
    <property type="evidence" value="ECO:0007669"/>
    <property type="project" value="InterPro"/>
</dbReference>
<accession>A0A815F2Z5</accession>
<feature type="domain" description="RING-type" evidence="7">
    <location>
        <begin position="354"/>
        <end position="389"/>
    </location>
</feature>
<dbReference type="InterPro" id="IPR000424">
    <property type="entry name" value="Primosome_PriB/ssb"/>
</dbReference>
<dbReference type="Proteomes" id="UP000663870">
    <property type="component" value="Unassembled WGS sequence"/>
</dbReference>
<keyword evidence="3 5" id="KW-0238">DNA-binding</keyword>
<sequence>MSLIKLISLRSFQPIFIRTTQTNAKNASKKPTTEKTNDEHFLNEVPPENDIPEETPTSAGRERSLNRIQLIGRVGADPKVGGTQKHKVITFNLATNEYAGTSATSGEIKQRVDWHRIAIFQPRLLENAEKYVRQGDRLYIHGRLHHNLIKDKQSGQDRYVTNETTNISISQTANNIPVDRIDSPYRINIEEYRSTFKDGVYIRLETQIRCQLRVYWFVNIQNFYSELDSIDFRLSLLKNRFLKNHSAHQEIFNFEPAGDYIQCVKFSDAENYLIKNNTARREYPLVIVVHSFIDENSQEFFQLPIQVVTLHVKSSIPQDPPTKVIGRISKLANGQSLVVQDIYTPGAFISDDACAVCLTERVNHVLLPCKHACICQNCFSLIDKCPICQRFICNIIFYQEYPYELVRLVFLFLVTLLILFQVVQSRSVFPETVARHKRSLSNVNYMDLCMFRKSRLCNYLRTMDNEKFDRIGDDQEVWRRGLSQFYSNW</sequence>
<evidence type="ECO:0000256" key="3">
    <source>
        <dbReference type="ARBA" id="ARBA00023125"/>
    </source>
</evidence>
<dbReference type="GO" id="GO:0006260">
    <property type="term" value="P:DNA replication"/>
    <property type="evidence" value="ECO:0007669"/>
    <property type="project" value="InterPro"/>
</dbReference>
<dbReference type="CDD" id="cd16787">
    <property type="entry name" value="mRING-HC-C3HC5_CGRF1"/>
    <property type="match status" value="1"/>
</dbReference>
<dbReference type="SUPFAM" id="SSF57850">
    <property type="entry name" value="RING/U-box"/>
    <property type="match status" value="1"/>
</dbReference>
<dbReference type="Pfam" id="PF00436">
    <property type="entry name" value="SSB"/>
    <property type="match status" value="1"/>
</dbReference>
<dbReference type="InterPro" id="IPR012340">
    <property type="entry name" value="NA-bd_OB-fold"/>
</dbReference>
<dbReference type="Gene3D" id="2.40.50.140">
    <property type="entry name" value="Nucleic acid-binding proteins"/>
    <property type="match status" value="1"/>
</dbReference>
<dbReference type="NCBIfam" id="TIGR00621">
    <property type="entry name" value="ssb"/>
    <property type="match status" value="1"/>
</dbReference>
<reference evidence="8" key="1">
    <citation type="submission" date="2021-02" db="EMBL/GenBank/DDBJ databases">
        <authorList>
            <person name="Nowell W R."/>
        </authorList>
    </citation>
    <scope>NUCLEOTIDE SEQUENCE</scope>
</reference>
<comment type="caution">
    <text evidence="8">The sequence shown here is derived from an EMBL/GenBank/DDBJ whole genome shotgun (WGS) entry which is preliminary data.</text>
</comment>
<gene>
    <name evidence="8" type="ORF">JXQ802_LOCUS30466</name>
</gene>
<dbReference type="GO" id="GO:0030308">
    <property type="term" value="P:negative regulation of cell growth"/>
    <property type="evidence" value="ECO:0007669"/>
    <property type="project" value="TreeGrafter"/>
</dbReference>
<dbReference type="EMBL" id="CAJNOL010001238">
    <property type="protein sequence ID" value="CAF1319525.1"/>
    <property type="molecule type" value="Genomic_DNA"/>
</dbReference>
<feature type="compositionally biased region" description="Basic and acidic residues" evidence="6">
    <location>
        <begin position="31"/>
        <end position="42"/>
    </location>
</feature>
<dbReference type="PROSITE" id="PS50935">
    <property type="entry name" value="SSB"/>
    <property type="match status" value="1"/>
</dbReference>
<evidence type="ECO:0000256" key="1">
    <source>
        <dbReference type="ARBA" id="ARBA00022771"/>
    </source>
</evidence>
<dbReference type="Gene3D" id="3.30.40.10">
    <property type="entry name" value="Zinc/RING finger domain, C3HC4 (zinc finger)"/>
    <property type="match status" value="1"/>
</dbReference>
<dbReference type="SUPFAM" id="SSF50249">
    <property type="entry name" value="Nucleic acid-binding proteins"/>
    <property type="match status" value="1"/>
</dbReference>
<dbReference type="InterPro" id="IPR011344">
    <property type="entry name" value="ssDNA-bd"/>
</dbReference>
<dbReference type="AlphaFoldDB" id="A0A815F2Z5"/>
<evidence type="ECO:0000256" key="5">
    <source>
        <dbReference type="PROSITE-ProRule" id="PRU00252"/>
    </source>
</evidence>
<evidence type="ECO:0000256" key="2">
    <source>
        <dbReference type="ARBA" id="ARBA00022833"/>
    </source>
</evidence>
<evidence type="ECO:0000313" key="8">
    <source>
        <dbReference type="EMBL" id="CAF1319525.1"/>
    </source>
</evidence>
<protein>
    <recommendedName>
        <fullName evidence="7">RING-type domain-containing protein</fullName>
    </recommendedName>
</protein>
<feature type="region of interest" description="Disordered" evidence="6">
    <location>
        <begin position="23"/>
        <end position="63"/>
    </location>
</feature>
<keyword evidence="2" id="KW-0862">Zinc</keyword>
<keyword evidence="1 4" id="KW-0863">Zinc-finger</keyword>